<feature type="compositionally biased region" description="Basic and acidic residues" evidence="1">
    <location>
        <begin position="653"/>
        <end position="662"/>
    </location>
</feature>
<sequence length="933" mass="104094">MPWPNLEVETSEIRRYLTEPAEDDLDTDEGTGSPSYTNKIEESLVVPETPNRWIEDLTTPEVVCQDITDIVPPVEVLPVNEITMLLASREEILPEVSDDVSTIVASTTNQEIVEDIPNEGGRHKVEQERITPNEDRVPVVQNGTSLDSKDTHSTEPNETTRQDSSSKVPDQETITFSSCKRPFTIDEKRRYDCKRASSSSENSISNLVDDLENQKSDGPGIDHTELTTQERREEIIKRLSNHNTNIPDIINPDVIITVDQPHNTILGKGVSSPANKDDQTLPNVIHSNEQGEHPLESSTETNSQTSIAESTIRTSSSDKSNPRDEIDHEESDSFTHSFPNQTPSTPITPVAPQLKDAEHAGSRSLKSGADSGDSIGKISPRNKGKEKGTMDNRSKREVHKRTKPVFSGKKRANRQFERKSQDIESGPDARRPEEVFSQSRIMERRINERPNVYTSWSGVQQEEFVWNSPEPSTSITQSPIGSTMGVPDSSEKEDRNNDMIEAAEEYPGIAHSVPSTKSPILSLDSPDRPIDSFDRDIATSDGERPFERIYQNGSNPDEHLPYFNSPEPRQSSNSVPHSTDPVREDTSGMSTDPYSEESERLLEGDIVPSQVVPHIGTTNGESSQSDLLPNTSKILHESQSTFKEFQSYEILDHPDESLKEEGLFSSGEASPVTSISESTIQTSDSSHLVDIRDKIDYQQSDSFTHSFPNQTPSIRENPNFDTESSSTTKPDANQGFFAPLPWPNLEVETSGTRRDLTEPDGESERNLSSGEESEFEDESDEDDNLKVLNSSPQTAEVQPTRSEVGYEGDSEEESEEEFRFEDGENSRTQLSEKSEESDEIDSLDHVLPEASDDFSDEGVEQTDVSVQSLEIAQKPFGFYKLLTKAREYIFGSRNQDELLDGESEPNLSSSEESGFEKESEFEEETGKYVDPNT</sequence>
<feature type="compositionally biased region" description="Polar residues" evidence="1">
    <location>
        <begin position="296"/>
        <end position="319"/>
    </location>
</feature>
<comment type="caution">
    <text evidence="2">The sequence shown here is derived from an EMBL/GenBank/DDBJ whole genome shotgun (WGS) entry which is preliminary data.</text>
</comment>
<keyword evidence="3" id="KW-1185">Reference proteome</keyword>
<feature type="compositionally biased region" description="Polar residues" evidence="1">
    <location>
        <begin position="697"/>
        <end position="731"/>
    </location>
</feature>
<feature type="compositionally biased region" description="Basic and acidic residues" evidence="1">
    <location>
        <begin position="687"/>
        <end position="696"/>
    </location>
</feature>
<feature type="compositionally biased region" description="Basic and acidic residues" evidence="1">
    <location>
        <begin position="414"/>
        <end position="434"/>
    </location>
</feature>
<evidence type="ECO:0000256" key="1">
    <source>
        <dbReference type="SAM" id="MobiDB-lite"/>
    </source>
</evidence>
<feature type="compositionally biased region" description="Basic and acidic residues" evidence="1">
    <location>
        <begin position="120"/>
        <end position="137"/>
    </location>
</feature>
<feature type="compositionally biased region" description="Basic and acidic residues" evidence="1">
    <location>
        <begin position="489"/>
        <end position="498"/>
    </location>
</feature>
<feature type="region of interest" description="Disordered" evidence="1">
    <location>
        <begin position="115"/>
        <end position="175"/>
    </location>
</feature>
<dbReference type="EMBL" id="LXFE01000230">
    <property type="protein sequence ID" value="OLL26179.1"/>
    <property type="molecule type" value="Genomic_DNA"/>
</dbReference>
<feature type="compositionally biased region" description="Polar residues" evidence="1">
    <location>
        <begin position="667"/>
        <end position="686"/>
    </location>
</feature>
<feature type="compositionally biased region" description="Polar residues" evidence="1">
    <location>
        <begin position="616"/>
        <end position="632"/>
    </location>
</feature>
<feature type="compositionally biased region" description="Basic and acidic residues" evidence="1">
    <location>
        <begin position="751"/>
        <end position="765"/>
    </location>
</feature>
<feature type="compositionally biased region" description="Polar residues" evidence="1">
    <location>
        <begin position="162"/>
        <end position="175"/>
    </location>
</feature>
<feature type="compositionally biased region" description="Acidic residues" evidence="1">
    <location>
        <begin position="806"/>
        <end position="819"/>
    </location>
</feature>
<evidence type="ECO:0000313" key="2">
    <source>
        <dbReference type="EMBL" id="OLL26179.1"/>
    </source>
</evidence>
<reference evidence="2 3" key="1">
    <citation type="submission" date="2016-04" db="EMBL/GenBank/DDBJ databases">
        <title>Evolutionary innovation and constraint leading to complex multicellularity in the Ascomycota.</title>
        <authorList>
            <person name="Cisse O."/>
            <person name="Nguyen A."/>
            <person name="Hewitt D.A."/>
            <person name="Jedd G."/>
            <person name="Stajich J.E."/>
        </authorList>
    </citation>
    <scope>NUCLEOTIDE SEQUENCE [LARGE SCALE GENOMIC DNA]</scope>
    <source>
        <strain evidence="2 3">DAH-3</strain>
    </source>
</reference>
<feature type="compositionally biased region" description="Polar residues" evidence="1">
    <location>
        <begin position="567"/>
        <end position="577"/>
    </location>
</feature>
<protein>
    <submittedName>
        <fullName evidence="2">Uncharacterized protein</fullName>
    </submittedName>
</protein>
<feature type="compositionally biased region" description="Acidic residues" evidence="1">
    <location>
        <begin position="850"/>
        <end position="860"/>
    </location>
</feature>
<feature type="compositionally biased region" description="Basic and acidic residues" evidence="1">
    <location>
        <begin position="147"/>
        <end position="161"/>
    </location>
</feature>
<feature type="compositionally biased region" description="Basic and acidic residues" evidence="1">
    <location>
        <begin position="820"/>
        <end position="834"/>
    </location>
</feature>
<feature type="compositionally biased region" description="Polar residues" evidence="1">
    <location>
        <begin position="469"/>
        <end position="481"/>
    </location>
</feature>
<feature type="compositionally biased region" description="Basic and acidic residues" evidence="1">
    <location>
        <begin position="383"/>
        <end position="395"/>
    </location>
</feature>
<name>A0A1U7LU79_NEOID</name>
<accession>A0A1U7LU79</accession>
<feature type="region of interest" description="Disordered" evidence="1">
    <location>
        <begin position="18"/>
        <end position="40"/>
    </location>
</feature>
<feature type="compositionally biased region" description="Acidic residues" evidence="1">
    <location>
        <begin position="771"/>
        <end position="783"/>
    </location>
</feature>
<gene>
    <name evidence="2" type="ORF">NEOLI_005036</name>
</gene>
<feature type="non-terminal residue" evidence="2">
    <location>
        <position position="933"/>
    </location>
</feature>
<feature type="region of interest" description="Disordered" evidence="1">
    <location>
        <begin position="266"/>
        <end position="436"/>
    </location>
</feature>
<feature type="compositionally biased region" description="Acidic residues" evidence="1">
    <location>
        <begin position="20"/>
        <end position="29"/>
    </location>
</feature>
<feature type="compositionally biased region" description="Basic and acidic residues" evidence="1">
    <location>
        <begin position="525"/>
        <end position="547"/>
    </location>
</feature>
<dbReference type="Proteomes" id="UP000186594">
    <property type="component" value="Unassembled WGS sequence"/>
</dbReference>
<feature type="compositionally biased region" description="Polar residues" evidence="1">
    <location>
        <begin position="787"/>
        <end position="801"/>
    </location>
</feature>
<dbReference type="AlphaFoldDB" id="A0A1U7LU79"/>
<feature type="region of interest" description="Disordered" evidence="1">
    <location>
        <begin position="894"/>
        <end position="933"/>
    </location>
</feature>
<proteinExistence type="predicted"/>
<feature type="compositionally biased region" description="Polar residues" evidence="1">
    <location>
        <begin position="334"/>
        <end position="347"/>
    </location>
</feature>
<feature type="compositionally biased region" description="Basic residues" evidence="1">
    <location>
        <begin position="396"/>
        <end position="413"/>
    </location>
</feature>
<evidence type="ECO:0000313" key="3">
    <source>
        <dbReference type="Proteomes" id="UP000186594"/>
    </source>
</evidence>
<organism evidence="2 3">
    <name type="scientific">Neolecta irregularis (strain DAH-3)</name>
    <dbReference type="NCBI Taxonomy" id="1198029"/>
    <lineage>
        <taxon>Eukaryota</taxon>
        <taxon>Fungi</taxon>
        <taxon>Dikarya</taxon>
        <taxon>Ascomycota</taxon>
        <taxon>Taphrinomycotina</taxon>
        <taxon>Neolectales</taxon>
        <taxon>Neolectaceae</taxon>
        <taxon>Neolecta</taxon>
    </lineage>
</organism>
<feature type="compositionally biased region" description="Basic and acidic residues" evidence="1">
    <location>
        <begin position="212"/>
        <end position="229"/>
    </location>
</feature>
<feature type="region of interest" description="Disordered" evidence="1">
    <location>
        <begin position="653"/>
        <end position="862"/>
    </location>
</feature>
<feature type="region of interest" description="Disordered" evidence="1">
    <location>
        <begin position="191"/>
        <end position="229"/>
    </location>
</feature>
<feature type="compositionally biased region" description="Low complexity" evidence="1">
    <location>
        <begin position="197"/>
        <end position="206"/>
    </location>
</feature>
<feature type="region of interest" description="Disordered" evidence="1">
    <location>
        <begin position="467"/>
        <end position="632"/>
    </location>
</feature>